<name>A0A256GM64_9HYPH</name>
<keyword evidence="2" id="KW-1185">Reference proteome</keyword>
<gene>
    <name evidence="1" type="ORF">CEV34_1288</name>
</gene>
<comment type="caution">
    <text evidence="1">The sequence shown here is derived from an EMBL/GenBank/DDBJ whole genome shotgun (WGS) entry which is preliminary data.</text>
</comment>
<accession>A0A256GM64</accession>
<evidence type="ECO:0000313" key="2">
    <source>
        <dbReference type="Proteomes" id="UP000216188"/>
    </source>
</evidence>
<protein>
    <submittedName>
        <fullName evidence="1">Uncharacterized protein</fullName>
    </submittedName>
</protein>
<dbReference type="Proteomes" id="UP000216188">
    <property type="component" value="Unassembled WGS sequence"/>
</dbReference>
<reference evidence="1 2" key="1">
    <citation type="submission" date="2017-07" db="EMBL/GenBank/DDBJ databases">
        <title>Phylogenetic study on the rhizospheric bacterium Ochrobactrum sp. A44.</title>
        <authorList>
            <person name="Krzyzanowska D.M."/>
            <person name="Ossowicki A."/>
            <person name="Rajewska M."/>
            <person name="Maciag T."/>
            <person name="Kaczynski Z."/>
            <person name="Czerwicka M."/>
            <person name="Jafra S."/>
        </authorList>
    </citation>
    <scope>NUCLEOTIDE SEQUENCE [LARGE SCALE GENOMIC DNA]</scope>
    <source>
        <strain evidence="1 2">CCUG 30717</strain>
    </source>
</reference>
<dbReference type="AlphaFoldDB" id="A0A256GM64"/>
<organism evidence="1 2">
    <name type="scientific">Brucella pseudogrignonensis</name>
    <dbReference type="NCBI Taxonomy" id="419475"/>
    <lineage>
        <taxon>Bacteria</taxon>
        <taxon>Pseudomonadati</taxon>
        <taxon>Pseudomonadota</taxon>
        <taxon>Alphaproteobacteria</taxon>
        <taxon>Hyphomicrobiales</taxon>
        <taxon>Brucellaceae</taxon>
        <taxon>Brucella/Ochrobactrum group</taxon>
        <taxon>Brucella</taxon>
    </lineage>
</organism>
<sequence>MGTAEQMMIVRVGNALRFVTSTKYLIERGFFNGACWY</sequence>
<evidence type="ECO:0000313" key="1">
    <source>
        <dbReference type="EMBL" id="OYR28267.1"/>
    </source>
</evidence>
<dbReference type="EMBL" id="NNRM01000016">
    <property type="protein sequence ID" value="OYR28267.1"/>
    <property type="molecule type" value="Genomic_DNA"/>
</dbReference>
<proteinExistence type="predicted"/>